<feature type="transmembrane region" description="Helical" evidence="1">
    <location>
        <begin position="155"/>
        <end position="173"/>
    </location>
</feature>
<keyword evidence="3" id="KW-1185">Reference proteome</keyword>
<sequence>MTTLLEARYRAVLRLLPASYRRVREEEMVDTYLGELDTGAQEQARPTVGEVASIAALAVRVRLGAPDAERPYAVLGRAARHFALFALLLLAASSLADRVLSVTWATGGGHAERQMFLTGFTGQGPVRTAAAVAEWVLPLLWTAGYAALVRDRRRLARTCVLLAALPTLWPLLAPLGDAWAPDASAYTWTTALFAWLTALALCAAYHHDAPSATLPSALPAGRPGLVFAACCVAMGAAVTTLPEAADGVWAPASVFVLGSLGWLLLRARRPDRHAEEDGGTALALAALGLVLLALRLSMLDFWLAVPLPSLTLGSVLAQAVALALMTAALTAVGFRGAAGRRRLAGR</sequence>
<evidence type="ECO:0000313" key="2">
    <source>
        <dbReference type="EMBL" id="GAA2068077.1"/>
    </source>
</evidence>
<feature type="transmembrane region" description="Helical" evidence="1">
    <location>
        <begin position="279"/>
        <end position="303"/>
    </location>
</feature>
<dbReference type="RefSeq" id="WP_344525491.1">
    <property type="nucleotide sequence ID" value="NZ_BAAAPE010000002.1"/>
</dbReference>
<protein>
    <recommendedName>
        <fullName evidence="4">Integral membrane protein</fullName>
    </recommendedName>
</protein>
<keyword evidence="1" id="KW-0472">Membrane</keyword>
<feature type="transmembrane region" description="Helical" evidence="1">
    <location>
        <begin position="126"/>
        <end position="148"/>
    </location>
</feature>
<name>A0ABN2VP54_9ACTN</name>
<keyword evidence="1" id="KW-1133">Transmembrane helix</keyword>
<dbReference type="Proteomes" id="UP001500016">
    <property type="component" value="Unassembled WGS sequence"/>
</dbReference>
<evidence type="ECO:0008006" key="4">
    <source>
        <dbReference type="Google" id="ProtNLM"/>
    </source>
</evidence>
<gene>
    <name evidence="2" type="ORF">GCM10009801_16100</name>
</gene>
<feature type="transmembrane region" description="Helical" evidence="1">
    <location>
        <begin position="315"/>
        <end position="338"/>
    </location>
</feature>
<accession>A0ABN2VP54</accession>
<evidence type="ECO:0000256" key="1">
    <source>
        <dbReference type="SAM" id="Phobius"/>
    </source>
</evidence>
<proteinExistence type="predicted"/>
<feature type="transmembrane region" description="Helical" evidence="1">
    <location>
        <begin position="225"/>
        <end position="242"/>
    </location>
</feature>
<feature type="transmembrane region" description="Helical" evidence="1">
    <location>
        <begin position="248"/>
        <end position="267"/>
    </location>
</feature>
<organism evidence="2 3">
    <name type="scientific">Streptomyces albiaxialis</name>
    <dbReference type="NCBI Taxonomy" id="329523"/>
    <lineage>
        <taxon>Bacteria</taxon>
        <taxon>Bacillati</taxon>
        <taxon>Actinomycetota</taxon>
        <taxon>Actinomycetes</taxon>
        <taxon>Kitasatosporales</taxon>
        <taxon>Streptomycetaceae</taxon>
        <taxon>Streptomyces</taxon>
    </lineage>
</organism>
<feature type="transmembrane region" description="Helical" evidence="1">
    <location>
        <begin position="82"/>
        <end position="106"/>
    </location>
</feature>
<reference evidence="2 3" key="1">
    <citation type="journal article" date="2019" name="Int. J. Syst. Evol. Microbiol.">
        <title>The Global Catalogue of Microorganisms (GCM) 10K type strain sequencing project: providing services to taxonomists for standard genome sequencing and annotation.</title>
        <authorList>
            <consortium name="The Broad Institute Genomics Platform"/>
            <consortium name="The Broad Institute Genome Sequencing Center for Infectious Disease"/>
            <person name="Wu L."/>
            <person name="Ma J."/>
        </authorList>
    </citation>
    <scope>NUCLEOTIDE SEQUENCE [LARGE SCALE GENOMIC DNA]</scope>
    <source>
        <strain evidence="2 3">JCM 15478</strain>
    </source>
</reference>
<evidence type="ECO:0000313" key="3">
    <source>
        <dbReference type="Proteomes" id="UP001500016"/>
    </source>
</evidence>
<comment type="caution">
    <text evidence="2">The sequence shown here is derived from an EMBL/GenBank/DDBJ whole genome shotgun (WGS) entry which is preliminary data.</text>
</comment>
<feature type="transmembrane region" description="Helical" evidence="1">
    <location>
        <begin position="185"/>
        <end position="205"/>
    </location>
</feature>
<dbReference type="EMBL" id="BAAAPE010000002">
    <property type="protein sequence ID" value="GAA2068077.1"/>
    <property type="molecule type" value="Genomic_DNA"/>
</dbReference>
<keyword evidence="1" id="KW-0812">Transmembrane</keyword>